<name>A0AA36CJ39_9BILA</name>
<evidence type="ECO:0000313" key="3">
    <source>
        <dbReference type="Proteomes" id="UP001177023"/>
    </source>
</evidence>
<accession>A0AA36CJ39</accession>
<feature type="signal peptide" evidence="1">
    <location>
        <begin position="1"/>
        <end position="19"/>
    </location>
</feature>
<evidence type="ECO:0000256" key="1">
    <source>
        <dbReference type="SAM" id="SignalP"/>
    </source>
</evidence>
<protein>
    <submittedName>
        <fullName evidence="2">Uncharacterized protein</fullName>
    </submittedName>
</protein>
<keyword evidence="1" id="KW-0732">Signal</keyword>
<sequence length="117" mass="13141">MRTALLLLVVLLAVAPAQADWWDSANDKIANAFTSLGEWWRGEAAPTIREKFDEAKATAKDPEFHKRYMTWIKEKAVAAKEFAEAEVVPHLKDIYRAGKSAITDIQKEDGVKVDQTP</sequence>
<evidence type="ECO:0000313" key="2">
    <source>
        <dbReference type="EMBL" id="CAJ0568965.1"/>
    </source>
</evidence>
<dbReference type="Proteomes" id="UP001177023">
    <property type="component" value="Unassembled WGS sequence"/>
</dbReference>
<keyword evidence="3" id="KW-1185">Reference proteome</keyword>
<reference evidence="2" key="1">
    <citation type="submission" date="2023-06" db="EMBL/GenBank/DDBJ databases">
        <authorList>
            <person name="Delattre M."/>
        </authorList>
    </citation>
    <scope>NUCLEOTIDE SEQUENCE</scope>
    <source>
        <strain evidence="2">AF72</strain>
    </source>
</reference>
<organism evidence="2 3">
    <name type="scientific">Mesorhabditis spiculigera</name>
    <dbReference type="NCBI Taxonomy" id="96644"/>
    <lineage>
        <taxon>Eukaryota</taxon>
        <taxon>Metazoa</taxon>
        <taxon>Ecdysozoa</taxon>
        <taxon>Nematoda</taxon>
        <taxon>Chromadorea</taxon>
        <taxon>Rhabditida</taxon>
        <taxon>Rhabditina</taxon>
        <taxon>Rhabditomorpha</taxon>
        <taxon>Rhabditoidea</taxon>
        <taxon>Rhabditidae</taxon>
        <taxon>Mesorhabditinae</taxon>
        <taxon>Mesorhabditis</taxon>
    </lineage>
</organism>
<proteinExistence type="predicted"/>
<feature type="non-terminal residue" evidence="2">
    <location>
        <position position="1"/>
    </location>
</feature>
<feature type="chain" id="PRO_5041354521" evidence="1">
    <location>
        <begin position="20"/>
        <end position="117"/>
    </location>
</feature>
<dbReference type="AlphaFoldDB" id="A0AA36CJ39"/>
<dbReference type="EMBL" id="CATQJA010001874">
    <property type="protein sequence ID" value="CAJ0568965.1"/>
    <property type="molecule type" value="Genomic_DNA"/>
</dbReference>
<gene>
    <name evidence="2" type="ORF">MSPICULIGERA_LOCUS7467</name>
</gene>
<comment type="caution">
    <text evidence="2">The sequence shown here is derived from an EMBL/GenBank/DDBJ whole genome shotgun (WGS) entry which is preliminary data.</text>
</comment>